<evidence type="ECO:0000256" key="7">
    <source>
        <dbReference type="ARBA" id="ARBA00022679"/>
    </source>
</evidence>
<feature type="signal peptide" evidence="17">
    <location>
        <begin position="1"/>
        <end position="19"/>
    </location>
</feature>
<evidence type="ECO:0000256" key="14">
    <source>
        <dbReference type="ARBA" id="ARBA00048586"/>
    </source>
</evidence>
<evidence type="ECO:0000256" key="4">
    <source>
        <dbReference type="ARBA" id="ARBA00013170"/>
    </source>
</evidence>
<dbReference type="GO" id="GO:0046474">
    <property type="term" value="P:glycerophospholipid biosynthetic process"/>
    <property type="evidence" value="ECO:0007669"/>
    <property type="project" value="TreeGrafter"/>
</dbReference>
<evidence type="ECO:0000256" key="12">
    <source>
        <dbReference type="ARBA" id="ARBA00023209"/>
    </source>
</evidence>
<evidence type="ECO:0000256" key="15">
    <source>
        <dbReference type="RuleBase" id="RU003750"/>
    </source>
</evidence>
<organism evidence="18 19">
    <name type="scientific">Methylacidimicrobium cyclopophantes</name>
    <dbReference type="NCBI Taxonomy" id="1041766"/>
    <lineage>
        <taxon>Bacteria</taxon>
        <taxon>Pseudomonadati</taxon>
        <taxon>Verrucomicrobiota</taxon>
        <taxon>Methylacidimicrobium</taxon>
    </lineage>
</organism>
<feature type="transmembrane region" description="Helical" evidence="16">
    <location>
        <begin position="135"/>
        <end position="152"/>
    </location>
</feature>
<dbReference type="PROSITE" id="PS00379">
    <property type="entry name" value="CDP_ALCOHOL_P_TRANSF"/>
    <property type="match status" value="1"/>
</dbReference>
<proteinExistence type="inferred from homology"/>
<name>A0A5E6M6Q3_9BACT</name>
<gene>
    <name evidence="18" type="primary">pgsA2</name>
    <name evidence="18" type="ORF">MAMC_00331</name>
</gene>
<evidence type="ECO:0000256" key="9">
    <source>
        <dbReference type="ARBA" id="ARBA00022989"/>
    </source>
</evidence>
<feature type="transmembrane region" description="Helical" evidence="16">
    <location>
        <begin position="38"/>
        <end position="59"/>
    </location>
</feature>
<evidence type="ECO:0000256" key="13">
    <source>
        <dbReference type="ARBA" id="ARBA00023264"/>
    </source>
</evidence>
<dbReference type="Pfam" id="PF01066">
    <property type="entry name" value="CDP-OH_P_transf"/>
    <property type="match status" value="1"/>
</dbReference>
<dbReference type="InterPro" id="IPR004570">
    <property type="entry name" value="Phosphatidylglycerol_P_synth"/>
</dbReference>
<feature type="transmembrane region" description="Helical" evidence="16">
    <location>
        <begin position="158"/>
        <end position="177"/>
    </location>
</feature>
<keyword evidence="10" id="KW-0443">Lipid metabolism</keyword>
<dbReference type="Gene3D" id="1.20.120.1760">
    <property type="match status" value="1"/>
</dbReference>
<reference evidence="18" key="1">
    <citation type="submission" date="2019-09" db="EMBL/GenBank/DDBJ databases">
        <authorList>
            <person name="Cremers G."/>
        </authorList>
    </citation>
    <scope>NUCLEOTIDE SEQUENCE [LARGE SCALE GENOMIC DNA]</scope>
    <source>
        <strain evidence="18">3B</strain>
    </source>
</reference>
<accession>A0A5E6M6Q3</accession>
<keyword evidence="7 15" id="KW-0808">Transferase</keyword>
<evidence type="ECO:0000256" key="16">
    <source>
        <dbReference type="SAM" id="Phobius"/>
    </source>
</evidence>
<evidence type="ECO:0000256" key="5">
    <source>
        <dbReference type="ARBA" id="ARBA00014944"/>
    </source>
</evidence>
<dbReference type="InterPro" id="IPR048254">
    <property type="entry name" value="CDP_ALCOHOL_P_TRANSF_CS"/>
</dbReference>
<comment type="caution">
    <text evidence="18">The sequence shown here is derived from an EMBL/GenBank/DDBJ whole genome shotgun (WGS) entry which is preliminary data.</text>
</comment>
<dbReference type="Proteomes" id="UP000381693">
    <property type="component" value="Unassembled WGS sequence"/>
</dbReference>
<feature type="chain" id="PRO_5023144430" description="CDP-diacylglycerol--glycerol-3-phosphate 3-phosphatidyltransferase" evidence="17">
    <location>
        <begin position="20"/>
        <end position="204"/>
    </location>
</feature>
<dbReference type="EC" id="2.7.8.5" evidence="4"/>
<evidence type="ECO:0000313" key="18">
    <source>
        <dbReference type="EMBL" id="VVM04960.1"/>
    </source>
</evidence>
<evidence type="ECO:0000256" key="8">
    <source>
        <dbReference type="ARBA" id="ARBA00022692"/>
    </source>
</evidence>
<dbReference type="EMBL" id="CABFUZ020000078">
    <property type="protein sequence ID" value="VVM04960.1"/>
    <property type="molecule type" value="Genomic_DNA"/>
</dbReference>
<comment type="similarity">
    <text evidence="3 15">Belongs to the CDP-alcohol phosphatidyltransferase class-I family.</text>
</comment>
<dbReference type="InterPro" id="IPR043130">
    <property type="entry name" value="CDP-OH_PTrfase_TM_dom"/>
</dbReference>
<feature type="transmembrane region" description="Helical" evidence="16">
    <location>
        <begin position="80"/>
        <end position="96"/>
    </location>
</feature>
<evidence type="ECO:0000313" key="19">
    <source>
        <dbReference type="Proteomes" id="UP000381693"/>
    </source>
</evidence>
<keyword evidence="13" id="KW-1208">Phospholipid metabolism</keyword>
<dbReference type="PIRSF" id="PIRSF000847">
    <property type="entry name" value="Phos_ph_gly_syn"/>
    <property type="match status" value="1"/>
</dbReference>
<dbReference type="PANTHER" id="PTHR14269:SF11">
    <property type="entry name" value="CDP-DIACYLGLYCEROL--GLYCEROL-3-PHOSPHATE 3-PHOSPHATIDYLTRANSFERASE"/>
    <property type="match status" value="1"/>
</dbReference>
<protein>
    <recommendedName>
        <fullName evidence="5">CDP-diacylglycerol--glycerol-3-phosphate 3-phosphatidyltransferase</fullName>
        <ecNumber evidence="4">2.7.8.5</ecNumber>
    </recommendedName>
</protein>
<evidence type="ECO:0000256" key="6">
    <source>
        <dbReference type="ARBA" id="ARBA00022516"/>
    </source>
</evidence>
<dbReference type="GO" id="GO:0016020">
    <property type="term" value="C:membrane"/>
    <property type="evidence" value="ECO:0007669"/>
    <property type="project" value="UniProtKB-SubCell"/>
</dbReference>
<dbReference type="AlphaFoldDB" id="A0A5E6M6Q3"/>
<evidence type="ECO:0000256" key="2">
    <source>
        <dbReference type="ARBA" id="ARBA00005042"/>
    </source>
</evidence>
<keyword evidence="8 16" id="KW-0812">Transmembrane</keyword>
<dbReference type="InterPro" id="IPR050324">
    <property type="entry name" value="CDP-alcohol_PTase-I"/>
</dbReference>
<keyword evidence="9 16" id="KW-1133">Transmembrane helix</keyword>
<sequence length="204" mass="22250">MTWATRVTILRLLCAPAMAAVLWQYGKSQTAGAEDDRYRIAGFSLFIAAALSDALDGFIARRWRQQSALGKVLDPVADKMVLLVSLLCLTTIPSPQSAPLPVWFLVLVLSRDSFLVGGIAILRLLKREVPIHPHWTGKAATFFSFLTVAAALLKLPWAIAICWISAGFILASACFYCSTGWRILFPSVSCPPLPSSRSGRTSLL</sequence>
<keyword evidence="12" id="KW-0594">Phospholipid biosynthesis</keyword>
<dbReference type="RefSeq" id="WP_142524444.1">
    <property type="nucleotide sequence ID" value="NZ_CABFUZ020000078.1"/>
</dbReference>
<keyword evidence="17" id="KW-0732">Signal</keyword>
<dbReference type="OrthoDB" id="9796672at2"/>
<evidence type="ECO:0000256" key="3">
    <source>
        <dbReference type="ARBA" id="ARBA00010441"/>
    </source>
</evidence>
<evidence type="ECO:0000256" key="11">
    <source>
        <dbReference type="ARBA" id="ARBA00023136"/>
    </source>
</evidence>
<evidence type="ECO:0000256" key="10">
    <source>
        <dbReference type="ARBA" id="ARBA00023098"/>
    </source>
</evidence>
<comment type="catalytic activity">
    <reaction evidence="14">
        <text>a CDP-1,2-diacyl-sn-glycerol + sn-glycerol 3-phosphate = a 1,2-diacyl-sn-glycero-3-phospho-(1'-sn-glycero-3'-phosphate) + CMP + H(+)</text>
        <dbReference type="Rhea" id="RHEA:12593"/>
        <dbReference type="ChEBI" id="CHEBI:15378"/>
        <dbReference type="ChEBI" id="CHEBI:57597"/>
        <dbReference type="ChEBI" id="CHEBI:58332"/>
        <dbReference type="ChEBI" id="CHEBI:60110"/>
        <dbReference type="ChEBI" id="CHEBI:60377"/>
        <dbReference type="EC" id="2.7.8.5"/>
    </reaction>
</comment>
<evidence type="ECO:0000256" key="17">
    <source>
        <dbReference type="SAM" id="SignalP"/>
    </source>
</evidence>
<evidence type="ECO:0000256" key="1">
    <source>
        <dbReference type="ARBA" id="ARBA00004141"/>
    </source>
</evidence>
<comment type="subcellular location">
    <subcellularLocation>
        <location evidence="1">Membrane</location>
        <topology evidence="1">Multi-pass membrane protein</topology>
    </subcellularLocation>
</comment>
<keyword evidence="6" id="KW-0444">Lipid biosynthesis</keyword>
<dbReference type="GO" id="GO:0008444">
    <property type="term" value="F:CDP-diacylglycerol-glycerol-3-phosphate 3-phosphatidyltransferase activity"/>
    <property type="evidence" value="ECO:0007669"/>
    <property type="project" value="UniProtKB-EC"/>
</dbReference>
<keyword evidence="11 16" id="KW-0472">Membrane</keyword>
<comment type="pathway">
    <text evidence="2">Phospholipid metabolism; phosphatidylglycerol biosynthesis; phosphatidylglycerol from CDP-diacylglycerol: step 1/2.</text>
</comment>
<keyword evidence="19" id="KW-1185">Reference proteome</keyword>
<dbReference type="InterPro" id="IPR000462">
    <property type="entry name" value="CDP-OH_P_trans"/>
</dbReference>
<dbReference type="PANTHER" id="PTHR14269">
    <property type="entry name" value="CDP-DIACYLGLYCEROL--GLYCEROL-3-PHOSPHATE 3-PHOSPHATIDYLTRANSFERASE-RELATED"/>
    <property type="match status" value="1"/>
</dbReference>